<dbReference type="Proteomes" id="UP001528912">
    <property type="component" value="Unassembled WGS sequence"/>
</dbReference>
<sequence length="183" mass="19867">MTAATVGTIGMAPVEPDADAGLLHAWVTHPRSVFWGMQDHTVAQVREAYRVIAADPYHHAYLGRVDGEPAFLAERYDPSRRELVGLPELRTGDVGMHLLVAPTDRPVHGFTATVMRAVLQECFRPPGVRRVVVEPDVRNSRIAALNAAAGFEVLRHVRLADKVAALSVVTRDAFTASTIGGAR</sequence>
<comment type="function">
    <text evidence="1">Acyltransferase required for the direct transfer of medium- to long-chain fatty acyl moieties from a carrier protein (MbtL) on to the epsilon-amino group of lysine residue in the mycobactin core.</text>
</comment>
<gene>
    <name evidence="6" type="ORF">P4R38_07115</name>
</gene>
<dbReference type="PANTHER" id="PTHR31438:SF1">
    <property type="entry name" value="LYSINE N-ACYLTRANSFERASE C17G9.06C-RELATED"/>
    <property type="match status" value="1"/>
</dbReference>
<dbReference type="SMART" id="SM01006">
    <property type="entry name" value="AlcB"/>
    <property type="match status" value="1"/>
</dbReference>
<feature type="domain" description="Acyltransferase MbtK/IucB-like conserved" evidence="5">
    <location>
        <begin position="12"/>
        <end position="59"/>
    </location>
</feature>
<comment type="caution">
    <text evidence="6">The sequence shown here is derived from an EMBL/GenBank/DDBJ whole genome shotgun (WGS) entry which is preliminary data.</text>
</comment>
<dbReference type="EMBL" id="JAROAV010000024">
    <property type="protein sequence ID" value="MDF8264003.1"/>
    <property type="molecule type" value="Genomic_DNA"/>
</dbReference>
<reference evidence="6 7" key="1">
    <citation type="submission" date="2023-03" db="EMBL/GenBank/DDBJ databases">
        <title>YIM 133296 draft genome.</title>
        <authorList>
            <person name="Xiong L."/>
        </authorList>
    </citation>
    <scope>NUCLEOTIDE SEQUENCE [LARGE SCALE GENOMIC DNA]</scope>
    <source>
        <strain evidence="6 7">YIM 133296</strain>
    </source>
</reference>
<organism evidence="6 7">
    <name type="scientific">Luteipulveratus flavus</name>
    <dbReference type="NCBI Taxonomy" id="3031728"/>
    <lineage>
        <taxon>Bacteria</taxon>
        <taxon>Bacillati</taxon>
        <taxon>Actinomycetota</taxon>
        <taxon>Actinomycetes</taxon>
        <taxon>Micrococcales</taxon>
        <taxon>Dermacoccaceae</taxon>
        <taxon>Luteipulveratus</taxon>
    </lineage>
</organism>
<dbReference type="RefSeq" id="WP_277191617.1">
    <property type="nucleotide sequence ID" value="NZ_JAROAV010000024.1"/>
</dbReference>
<dbReference type="InterPro" id="IPR019432">
    <property type="entry name" value="Acyltransferase_MbtK/IucB-like"/>
</dbReference>
<dbReference type="Gene3D" id="3.40.630.30">
    <property type="match status" value="1"/>
</dbReference>
<accession>A0ABT6C4X4</accession>
<evidence type="ECO:0000256" key="3">
    <source>
        <dbReference type="ARBA" id="ARBA00020586"/>
    </source>
</evidence>
<evidence type="ECO:0000256" key="2">
    <source>
        <dbReference type="ARBA" id="ARBA00005102"/>
    </source>
</evidence>
<proteinExistence type="predicted"/>
<evidence type="ECO:0000313" key="6">
    <source>
        <dbReference type="EMBL" id="MDF8264003.1"/>
    </source>
</evidence>
<dbReference type="InterPro" id="IPR016181">
    <property type="entry name" value="Acyl_CoA_acyltransferase"/>
</dbReference>
<comment type="pathway">
    <text evidence="2">Siderophore biosynthesis; mycobactin biosynthesis.</text>
</comment>
<evidence type="ECO:0000259" key="5">
    <source>
        <dbReference type="SMART" id="SM01006"/>
    </source>
</evidence>
<evidence type="ECO:0000256" key="1">
    <source>
        <dbReference type="ARBA" id="ARBA00003818"/>
    </source>
</evidence>
<keyword evidence="7" id="KW-1185">Reference proteome</keyword>
<dbReference type="SUPFAM" id="SSF55729">
    <property type="entry name" value="Acyl-CoA N-acyltransferases (Nat)"/>
    <property type="match status" value="1"/>
</dbReference>
<name>A0ABT6C4X4_9MICO</name>
<protein>
    <recommendedName>
        <fullName evidence="3">Lysine N-acyltransferase MbtK</fullName>
    </recommendedName>
    <alternativeName>
        <fullName evidence="4">Mycobactin synthase protein K</fullName>
    </alternativeName>
</protein>
<evidence type="ECO:0000256" key="4">
    <source>
        <dbReference type="ARBA" id="ARBA00031122"/>
    </source>
</evidence>
<dbReference type="PANTHER" id="PTHR31438">
    <property type="entry name" value="LYSINE N-ACYLTRANSFERASE C17G9.06C-RELATED"/>
    <property type="match status" value="1"/>
</dbReference>
<dbReference type="Pfam" id="PF13523">
    <property type="entry name" value="Acetyltransf_8"/>
    <property type="match status" value="1"/>
</dbReference>
<evidence type="ECO:0000313" key="7">
    <source>
        <dbReference type="Proteomes" id="UP001528912"/>
    </source>
</evidence>